<name>A0A7Y9R1R2_9BURK</name>
<dbReference type="Proteomes" id="UP000518288">
    <property type="component" value="Unassembled WGS sequence"/>
</dbReference>
<accession>A0A7Y9R1R2</accession>
<dbReference type="PROSITE" id="PS51257">
    <property type="entry name" value="PROKAR_LIPOPROTEIN"/>
    <property type="match status" value="1"/>
</dbReference>
<evidence type="ECO:0008006" key="3">
    <source>
        <dbReference type="Google" id="ProtNLM"/>
    </source>
</evidence>
<sequence>MPGRRLAGAAVLAATFALGGCGVMAVAGATAGAAISITGAVVSTGVKVTGKVIEKTIDVVTPSSGD</sequence>
<evidence type="ECO:0000313" key="1">
    <source>
        <dbReference type="EMBL" id="NYG34044.1"/>
    </source>
</evidence>
<evidence type="ECO:0000313" key="2">
    <source>
        <dbReference type="Proteomes" id="UP000518288"/>
    </source>
</evidence>
<gene>
    <name evidence="1" type="ORF">BDD16_003030</name>
</gene>
<organism evidence="1 2">
    <name type="scientific">Sphaerotilus montanus</name>
    <dbReference type="NCBI Taxonomy" id="522889"/>
    <lineage>
        <taxon>Bacteria</taxon>
        <taxon>Pseudomonadati</taxon>
        <taxon>Pseudomonadota</taxon>
        <taxon>Betaproteobacteria</taxon>
        <taxon>Burkholderiales</taxon>
        <taxon>Sphaerotilaceae</taxon>
        <taxon>Sphaerotilus</taxon>
    </lineage>
</organism>
<comment type="caution">
    <text evidence="1">The sequence shown here is derived from an EMBL/GenBank/DDBJ whole genome shotgun (WGS) entry which is preliminary data.</text>
</comment>
<reference evidence="1 2" key="1">
    <citation type="submission" date="2020-07" db="EMBL/GenBank/DDBJ databases">
        <title>Genomic Encyclopedia of Archaeal and Bacterial Type Strains, Phase II (KMG-II): from individual species to whole genera.</title>
        <authorList>
            <person name="Goeker M."/>
        </authorList>
    </citation>
    <scope>NUCLEOTIDE SEQUENCE [LARGE SCALE GENOMIC DNA]</scope>
    <source>
        <strain evidence="1 2">DSM 21226</strain>
    </source>
</reference>
<proteinExistence type="predicted"/>
<keyword evidence="2" id="KW-1185">Reference proteome</keyword>
<protein>
    <recommendedName>
        <fullName evidence="3">Lipoprotein</fullName>
    </recommendedName>
</protein>
<dbReference type="AlphaFoldDB" id="A0A7Y9R1R2"/>
<dbReference type="EMBL" id="JACCFH010000001">
    <property type="protein sequence ID" value="NYG34044.1"/>
    <property type="molecule type" value="Genomic_DNA"/>
</dbReference>